<dbReference type="GO" id="GO:0003899">
    <property type="term" value="F:DNA-directed RNA polymerase activity"/>
    <property type="evidence" value="ECO:0007669"/>
    <property type="project" value="InterPro"/>
</dbReference>
<keyword evidence="8" id="KW-0862">Zinc</keyword>
<reference evidence="12" key="1">
    <citation type="submission" date="2022-03" db="EMBL/GenBank/DDBJ databases">
        <authorList>
            <person name="Legras J.-L."/>
            <person name="Devillers H."/>
            <person name="Grondin C."/>
        </authorList>
    </citation>
    <scope>NUCLEOTIDE SEQUENCE</scope>
    <source>
        <strain evidence="12">CLIB 1423</strain>
    </source>
</reference>
<sequence length="478" mass="54608">MTVATSSAGLSSETGAEDTSSTTLENTPTLQSFTRDSENDADGGAPAKKRAAPSSSDMLFYYERLLPFRYIFQWLNHSPKPSKDFTMREFAFEFRSGAYQRYNSFSNQDDFKKSVVNANPMRFEVGAVYSANPKERKNLPKSALKPLSKELVFDIDLTDYDDIRTCCSGTAICTKCWKFIQVATKIMDASLREDFGFNHLIWIFSGRRGAHCWVSDKRARALDENSRKSIVEYLDVVGKHNVKSGKLNLKKPYHPHIERSFNILKDQFATIILREQDPWNTYENNTEIDKKLDELLSFLPEKALQEELRKHWKSSSSNSLTKWEDINVFAKRTLKSQLQVNMLNDAKKDVILYFMYPRLDMEVSKQVIHLLKSPFCIHPGTGNVCVPFDPLKSLVDNDEDSDYGFNPMTAPNLGQLQTEIENWTGNGSTGSNSGVKTLDYEKTSLKPYVDYFAKFVNGLNQEELSVKRERDASDKLDF</sequence>
<evidence type="ECO:0000256" key="10">
    <source>
        <dbReference type="RuleBase" id="RU003514"/>
    </source>
</evidence>
<dbReference type="InterPro" id="IPR002755">
    <property type="entry name" value="DNA_primase_S"/>
</dbReference>
<evidence type="ECO:0000313" key="13">
    <source>
        <dbReference type="Proteomes" id="UP000837801"/>
    </source>
</evidence>
<dbReference type="NCBIfam" id="TIGR00335">
    <property type="entry name" value="primase_sml"/>
    <property type="match status" value="1"/>
</dbReference>
<dbReference type="PANTHER" id="PTHR10536">
    <property type="entry name" value="DNA PRIMASE SMALL SUBUNIT"/>
    <property type="match status" value="1"/>
</dbReference>
<keyword evidence="9" id="KW-0804">Transcription</keyword>
<keyword evidence="4 10" id="KW-0808">Transferase</keyword>
<organism evidence="12 13">
    <name type="scientific">[Candida] railenensis</name>
    <dbReference type="NCBI Taxonomy" id="45579"/>
    <lineage>
        <taxon>Eukaryota</taxon>
        <taxon>Fungi</taxon>
        <taxon>Dikarya</taxon>
        <taxon>Ascomycota</taxon>
        <taxon>Saccharomycotina</taxon>
        <taxon>Pichiomycetes</taxon>
        <taxon>Debaryomycetaceae</taxon>
        <taxon>Kurtzmaniella</taxon>
    </lineage>
</organism>
<keyword evidence="3 10" id="KW-0639">Primosome</keyword>
<dbReference type="EMBL" id="CAKXYY010000004">
    <property type="protein sequence ID" value="CAH2351844.1"/>
    <property type="molecule type" value="Genomic_DNA"/>
</dbReference>
<feature type="region of interest" description="Disordered" evidence="11">
    <location>
        <begin position="1"/>
        <end position="51"/>
    </location>
</feature>
<dbReference type="CDD" id="cd04860">
    <property type="entry name" value="AE_Prim_S"/>
    <property type="match status" value="1"/>
</dbReference>
<evidence type="ECO:0000256" key="7">
    <source>
        <dbReference type="ARBA" id="ARBA00022723"/>
    </source>
</evidence>
<dbReference type="Proteomes" id="UP000837801">
    <property type="component" value="Unassembled WGS sequence"/>
</dbReference>
<dbReference type="InterPro" id="IPR014052">
    <property type="entry name" value="DNA_primase_ssu_euk/arc"/>
</dbReference>
<keyword evidence="5" id="KW-0548">Nucleotidyltransferase</keyword>
<keyword evidence="7" id="KW-0479">Metal-binding</keyword>
<accession>A0A9P0VXS6</accession>
<evidence type="ECO:0000256" key="5">
    <source>
        <dbReference type="ARBA" id="ARBA00022695"/>
    </source>
</evidence>
<name>A0A9P0VXS6_9ASCO</name>
<dbReference type="EC" id="2.7.7.-" evidence="10"/>
<evidence type="ECO:0000256" key="3">
    <source>
        <dbReference type="ARBA" id="ARBA00022515"/>
    </source>
</evidence>
<evidence type="ECO:0000256" key="6">
    <source>
        <dbReference type="ARBA" id="ARBA00022705"/>
    </source>
</evidence>
<evidence type="ECO:0000256" key="9">
    <source>
        <dbReference type="ARBA" id="ARBA00023163"/>
    </source>
</evidence>
<protein>
    <recommendedName>
        <fullName evidence="10">DNA primase</fullName>
        <ecNumber evidence="10">2.7.7.-</ecNumber>
    </recommendedName>
</protein>
<dbReference type="Gene3D" id="3.90.920.10">
    <property type="entry name" value="DNA primase, PRIM domain"/>
    <property type="match status" value="1"/>
</dbReference>
<feature type="compositionally biased region" description="Low complexity" evidence="11">
    <location>
        <begin position="42"/>
        <end position="51"/>
    </location>
</feature>
<evidence type="ECO:0000256" key="8">
    <source>
        <dbReference type="ARBA" id="ARBA00022833"/>
    </source>
</evidence>
<feature type="compositionally biased region" description="Polar residues" evidence="11">
    <location>
        <begin position="1"/>
        <end position="34"/>
    </location>
</feature>
<evidence type="ECO:0000256" key="4">
    <source>
        <dbReference type="ARBA" id="ARBA00022679"/>
    </source>
</evidence>
<dbReference type="SUPFAM" id="SSF56747">
    <property type="entry name" value="Prim-pol domain"/>
    <property type="match status" value="1"/>
</dbReference>
<gene>
    <name evidence="12" type="ORF">CLIB1423_04S07228</name>
</gene>
<dbReference type="Pfam" id="PF01896">
    <property type="entry name" value="DNA_primase_S"/>
    <property type="match status" value="1"/>
</dbReference>
<keyword evidence="2 10" id="KW-0240">DNA-directed RNA polymerase</keyword>
<dbReference type="GO" id="GO:0006269">
    <property type="term" value="P:DNA replication, synthesis of primer"/>
    <property type="evidence" value="ECO:0007669"/>
    <property type="project" value="UniProtKB-KW"/>
</dbReference>
<dbReference type="OrthoDB" id="19606at2759"/>
<dbReference type="FunFam" id="3.90.920.10:FF:000003">
    <property type="entry name" value="DNA primase"/>
    <property type="match status" value="1"/>
</dbReference>
<comment type="similarity">
    <text evidence="1 10">Belongs to the eukaryotic-type primase small subunit family.</text>
</comment>
<keyword evidence="13" id="KW-1185">Reference proteome</keyword>
<comment type="caution">
    <text evidence="12">The sequence shown here is derived from an EMBL/GenBank/DDBJ whole genome shotgun (WGS) entry which is preliminary data.</text>
</comment>
<dbReference type="GO" id="GO:0005658">
    <property type="term" value="C:alpha DNA polymerase:primase complex"/>
    <property type="evidence" value="ECO:0007669"/>
    <property type="project" value="UniProtKB-ARBA"/>
</dbReference>
<evidence type="ECO:0000256" key="2">
    <source>
        <dbReference type="ARBA" id="ARBA00022478"/>
    </source>
</evidence>
<keyword evidence="6 10" id="KW-0235">DNA replication</keyword>
<evidence type="ECO:0000256" key="1">
    <source>
        <dbReference type="ARBA" id="ARBA00009762"/>
    </source>
</evidence>
<evidence type="ECO:0000313" key="12">
    <source>
        <dbReference type="EMBL" id="CAH2351844.1"/>
    </source>
</evidence>
<proteinExistence type="inferred from homology"/>
<dbReference type="AlphaFoldDB" id="A0A9P0VXS6"/>
<dbReference type="GO" id="GO:0046872">
    <property type="term" value="F:metal ion binding"/>
    <property type="evidence" value="ECO:0007669"/>
    <property type="project" value="UniProtKB-KW"/>
</dbReference>
<evidence type="ECO:0000256" key="11">
    <source>
        <dbReference type="SAM" id="MobiDB-lite"/>
    </source>
</evidence>